<gene>
    <name evidence="13" type="ORF">AVDCRST_MAG89-800</name>
</gene>
<evidence type="ECO:0000256" key="8">
    <source>
        <dbReference type="ARBA" id="ARBA00032524"/>
    </source>
</evidence>
<dbReference type="Pfam" id="PF01193">
    <property type="entry name" value="RNA_pol_L"/>
    <property type="match status" value="1"/>
</dbReference>
<dbReference type="InterPro" id="IPR011262">
    <property type="entry name" value="DNA-dir_RNA_pol_insert"/>
</dbReference>
<dbReference type="Gene3D" id="3.30.1360.10">
    <property type="entry name" value="RNA polymerase, RBP11-like subunit"/>
    <property type="match status" value="1"/>
</dbReference>
<dbReference type="Pfam" id="PF03118">
    <property type="entry name" value="RNA_pol_A_CTD"/>
    <property type="match status" value="1"/>
</dbReference>
<dbReference type="FunFam" id="2.170.120.12:FF:000001">
    <property type="entry name" value="DNA-directed RNA polymerase subunit alpha"/>
    <property type="match status" value="1"/>
</dbReference>
<dbReference type="GO" id="GO:0005737">
    <property type="term" value="C:cytoplasm"/>
    <property type="evidence" value="ECO:0007669"/>
    <property type="project" value="UniProtKB-ARBA"/>
</dbReference>
<feature type="domain" description="DNA-directed RNA polymerase RpoA/D/Rpb3-type" evidence="12">
    <location>
        <begin position="19"/>
        <end position="228"/>
    </location>
</feature>
<accession>A0A6J4KIN1</accession>
<evidence type="ECO:0000256" key="11">
    <source>
        <dbReference type="SAM" id="MobiDB-lite"/>
    </source>
</evidence>
<dbReference type="GO" id="GO:0003677">
    <property type="term" value="F:DNA binding"/>
    <property type="evidence" value="ECO:0007669"/>
    <property type="project" value="InterPro"/>
</dbReference>
<dbReference type="InterPro" id="IPR036603">
    <property type="entry name" value="RBP11-like"/>
</dbReference>
<dbReference type="AlphaFoldDB" id="A0A6J4KIN1"/>
<dbReference type="GO" id="GO:0046983">
    <property type="term" value="F:protein dimerization activity"/>
    <property type="evidence" value="ECO:0007669"/>
    <property type="project" value="InterPro"/>
</dbReference>
<feature type="non-terminal residue" evidence="13">
    <location>
        <position position="294"/>
    </location>
</feature>
<dbReference type="EMBL" id="CADCTV010000176">
    <property type="protein sequence ID" value="CAA9306006.1"/>
    <property type="molecule type" value="Genomic_DNA"/>
</dbReference>
<keyword evidence="6 13" id="KW-0548">Nucleotidyltransferase</keyword>
<dbReference type="NCBIfam" id="TIGR02027">
    <property type="entry name" value="rpoA"/>
    <property type="match status" value="1"/>
</dbReference>
<dbReference type="Pfam" id="PF01000">
    <property type="entry name" value="RNA_pol_A_bac"/>
    <property type="match status" value="1"/>
</dbReference>
<feature type="region of interest" description="Disordered" evidence="11">
    <location>
        <begin position="236"/>
        <end position="255"/>
    </location>
</feature>
<dbReference type="InterPro" id="IPR011773">
    <property type="entry name" value="DNA-dir_RpoA"/>
</dbReference>
<evidence type="ECO:0000256" key="1">
    <source>
        <dbReference type="ARBA" id="ARBA00007123"/>
    </source>
</evidence>
<dbReference type="Gene3D" id="2.170.120.12">
    <property type="entry name" value="DNA-directed RNA polymerase, insert domain"/>
    <property type="match status" value="1"/>
</dbReference>
<proteinExistence type="inferred from homology"/>
<dbReference type="SMART" id="SM00662">
    <property type="entry name" value="RPOLD"/>
    <property type="match status" value="1"/>
</dbReference>
<evidence type="ECO:0000313" key="13">
    <source>
        <dbReference type="EMBL" id="CAA9306006.1"/>
    </source>
</evidence>
<dbReference type="InterPro" id="IPR011260">
    <property type="entry name" value="RNAP_asu_C"/>
</dbReference>
<dbReference type="CDD" id="cd06928">
    <property type="entry name" value="RNAP_alpha_NTD"/>
    <property type="match status" value="1"/>
</dbReference>
<dbReference type="InterPro" id="IPR011263">
    <property type="entry name" value="DNA-dir_RNA_pol_RpoA/D/Rpb3"/>
</dbReference>
<evidence type="ECO:0000256" key="6">
    <source>
        <dbReference type="ARBA" id="ARBA00022695"/>
    </source>
</evidence>
<dbReference type="GO" id="GO:0000428">
    <property type="term" value="C:DNA-directed RNA polymerase complex"/>
    <property type="evidence" value="ECO:0007669"/>
    <property type="project" value="UniProtKB-KW"/>
</dbReference>
<dbReference type="InterPro" id="IPR036643">
    <property type="entry name" value="RNApol_insert_sf"/>
</dbReference>
<comment type="similarity">
    <text evidence="1">Belongs to the RNA polymerase alpha chain family.</text>
</comment>
<keyword evidence="4 13" id="KW-0240">DNA-directed RNA polymerase</keyword>
<dbReference type="SUPFAM" id="SSF55257">
    <property type="entry name" value="RBP11-like subunits of RNA polymerase"/>
    <property type="match status" value="1"/>
</dbReference>
<evidence type="ECO:0000256" key="2">
    <source>
        <dbReference type="ARBA" id="ARBA00012418"/>
    </source>
</evidence>
<dbReference type="SUPFAM" id="SSF56553">
    <property type="entry name" value="Insert subdomain of RNA polymerase alpha subunit"/>
    <property type="match status" value="1"/>
</dbReference>
<dbReference type="SUPFAM" id="SSF47789">
    <property type="entry name" value="C-terminal domain of RNA polymerase alpha subunit"/>
    <property type="match status" value="1"/>
</dbReference>
<evidence type="ECO:0000256" key="10">
    <source>
        <dbReference type="ARBA" id="ARBA00048552"/>
    </source>
</evidence>
<evidence type="ECO:0000256" key="9">
    <source>
        <dbReference type="ARBA" id="ARBA00033070"/>
    </source>
</evidence>
<dbReference type="Gene3D" id="1.10.150.20">
    <property type="entry name" value="5' to 3' exonuclease, C-terminal subdomain"/>
    <property type="match status" value="1"/>
</dbReference>
<comment type="catalytic activity">
    <reaction evidence="10">
        <text>RNA(n) + a ribonucleoside 5'-triphosphate = RNA(n+1) + diphosphate</text>
        <dbReference type="Rhea" id="RHEA:21248"/>
        <dbReference type="Rhea" id="RHEA-COMP:14527"/>
        <dbReference type="Rhea" id="RHEA-COMP:17342"/>
        <dbReference type="ChEBI" id="CHEBI:33019"/>
        <dbReference type="ChEBI" id="CHEBI:61557"/>
        <dbReference type="ChEBI" id="CHEBI:140395"/>
        <dbReference type="EC" id="2.7.7.6"/>
    </reaction>
</comment>
<reference evidence="13" key="1">
    <citation type="submission" date="2020-02" db="EMBL/GenBank/DDBJ databases">
        <authorList>
            <person name="Meier V. D."/>
        </authorList>
    </citation>
    <scope>NUCLEOTIDE SEQUENCE</scope>
    <source>
        <strain evidence="13">AVDCRST_MAG89</strain>
    </source>
</reference>
<dbReference type="GO" id="GO:0003899">
    <property type="term" value="F:DNA-directed RNA polymerase activity"/>
    <property type="evidence" value="ECO:0007669"/>
    <property type="project" value="UniProtKB-EC"/>
</dbReference>
<sequence length="294" mass="32673">MELDITGLQMPNTPEQPRVGQIVLRPLERGFGHTLGNTIRRILLSSLRGSAVWAFRADGVLHEHQTVPGVVEDVHEIIRNLKSLVLRMVEGADEAVLELRANKAGRVTARNITGHPSVDVINLDHHILELQDDRDLRFELYVNKGRGYVPAEAHPIPRGMPADLVRVDAIYNPVTRANFVVEETRVGQRTDFDRLVLEVETNGAIDVPSAVQYSARLAIEHLAFLAGGSPEWRADRTWGDTGPSSSAVPAGRAPIPPRLQELLNRPIEDLAELSVRSRNSLQKENIHTVRDLVQ</sequence>
<dbReference type="EC" id="2.7.7.6" evidence="2"/>
<evidence type="ECO:0000256" key="7">
    <source>
        <dbReference type="ARBA" id="ARBA00023163"/>
    </source>
</evidence>
<keyword evidence="7" id="KW-0804">Transcription</keyword>
<name>A0A6J4KIN1_9BACT</name>
<evidence type="ECO:0000256" key="3">
    <source>
        <dbReference type="ARBA" id="ARBA00015972"/>
    </source>
</evidence>
<evidence type="ECO:0000259" key="12">
    <source>
        <dbReference type="SMART" id="SM00662"/>
    </source>
</evidence>
<keyword evidence="5 13" id="KW-0808">Transferase</keyword>
<evidence type="ECO:0000256" key="4">
    <source>
        <dbReference type="ARBA" id="ARBA00022478"/>
    </source>
</evidence>
<organism evidence="13">
    <name type="scientific">uncultured Gemmatimonadota bacterium</name>
    <dbReference type="NCBI Taxonomy" id="203437"/>
    <lineage>
        <taxon>Bacteria</taxon>
        <taxon>Pseudomonadati</taxon>
        <taxon>Gemmatimonadota</taxon>
        <taxon>environmental samples</taxon>
    </lineage>
</organism>
<evidence type="ECO:0000256" key="5">
    <source>
        <dbReference type="ARBA" id="ARBA00022679"/>
    </source>
</evidence>
<protein>
    <recommendedName>
        <fullName evidence="3">DNA-directed RNA polymerase subunit alpha</fullName>
        <ecNumber evidence="2">2.7.7.6</ecNumber>
    </recommendedName>
    <alternativeName>
        <fullName evidence="9">RNA polymerase subunit alpha</fullName>
    </alternativeName>
    <alternativeName>
        <fullName evidence="8">Transcriptase subunit alpha</fullName>
    </alternativeName>
</protein>
<dbReference type="GO" id="GO:0006351">
    <property type="term" value="P:DNA-templated transcription"/>
    <property type="evidence" value="ECO:0007669"/>
    <property type="project" value="InterPro"/>
</dbReference>